<protein>
    <recommendedName>
        <fullName evidence="2">Pseudouridine synthase RsuA/RluA-like domain-containing protein</fullName>
    </recommendedName>
</protein>
<dbReference type="GO" id="GO:0000455">
    <property type="term" value="P:enzyme-directed rRNA pseudouridine synthesis"/>
    <property type="evidence" value="ECO:0007669"/>
    <property type="project" value="TreeGrafter"/>
</dbReference>
<comment type="similarity">
    <text evidence="1">Belongs to the pseudouridine synthase RluA family.</text>
</comment>
<dbReference type="AlphaFoldDB" id="A0AAD5Q8Q9"/>
<feature type="domain" description="Pseudouridine synthase RsuA/RluA-like" evidence="2">
    <location>
        <begin position="123"/>
        <end position="285"/>
    </location>
</feature>
<dbReference type="EMBL" id="JAKCXM010000040">
    <property type="protein sequence ID" value="KAJ0405765.1"/>
    <property type="molecule type" value="Genomic_DNA"/>
</dbReference>
<dbReference type="SUPFAM" id="SSF55120">
    <property type="entry name" value="Pseudouridine synthase"/>
    <property type="match status" value="1"/>
</dbReference>
<accession>A0AAD5Q8Q9</accession>
<evidence type="ECO:0000313" key="4">
    <source>
        <dbReference type="Proteomes" id="UP001209570"/>
    </source>
</evidence>
<dbReference type="InterPro" id="IPR006145">
    <property type="entry name" value="PsdUridine_synth_RsuA/RluA"/>
</dbReference>
<keyword evidence="4" id="KW-1185">Reference proteome</keyword>
<dbReference type="GO" id="GO:0003723">
    <property type="term" value="F:RNA binding"/>
    <property type="evidence" value="ECO:0007669"/>
    <property type="project" value="InterPro"/>
</dbReference>
<sequence length="358" mass="39295">MDRMSHATTVDDVYVVTADDATPSERGAAPQWIQLAARVFPALSTVSKAKRERRLGRLTLNSDAFAPTNRSVVAGDRIVHTRELAVAVGSGDASSDADAAERRRWCQICERQGLRVVYDGESFAVVVKPVGIHVKGRGTRNVETALPVLLRPPAPTCRDALPVPHAVHRLDYRVGGLLLVAKTRRAEVALSAQFEQHEVVKQYRAILVGRVDDDAPLLEASDAAVATASTPARAVRVTNQIDGKDATTSLLVRALSRSARYDWLSTVDLWPLTGRWHQLRLHAAALGHPIVGDDLHHGAELPDVVRGLGLFLVAVGLRFRDADGNVRSFAIDEPPKFARFRHFSAHNWRRQEQPRDSA</sequence>
<dbReference type="InterPro" id="IPR050188">
    <property type="entry name" value="RluA_PseudoU_synthase"/>
</dbReference>
<dbReference type="CDD" id="cd02869">
    <property type="entry name" value="PseudoU_synth_RluA_like"/>
    <property type="match status" value="1"/>
</dbReference>
<evidence type="ECO:0000313" key="3">
    <source>
        <dbReference type="EMBL" id="KAJ0405765.1"/>
    </source>
</evidence>
<gene>
    <name evidence="3" type="ORF">P43SY_003615</name>
</gene>
<dbReference type="GO" id="GO:0009982">
    <property type="term" value="F:pseudouridine synthase activity"/>
    <property type="evidence" value="ECO:0007669"/>
    <property type="project" value="InterPro"/>
</dbReference>
<dbReference type="InterPro" id="IPR020103">
    <property type="entry name" value="PsdUridine_synth_cat_dom_sf"/>
</dbReference>
<proteinExistence type="inferred from homology"/>
<name>A0AAD5Q8Q9_PYTIN</name>
<evidence type="ECO:0000256" key="1">
    <source>
        <dbReference type="ARBA" id="ARBA00010876"/>
    </source>
</evidence>
<dbReference type="Proteomes" id="UP001209570">
    <property type="component" value="Unassembled WGS sequence"/>
</dbReference>
<organism evidence="3 4">
    <name type="scientific">Pythium insidiosum</name>
    <name type="common">Pythiosis disease agent</name>
    <dbReference type="NCBI Taxonomy" id="114742"/>
    <lineage>
        <taxon>Eukaryota</taxon>
        <taxon>Sar</taxon>
        <taxon>Stramenopiles</taxon>
        <taxon>Oomycota</taxon>
        <taxon>Peronosporomycetes</taxon>
        <taxon>Pythiales</taxon>
        <taxon>Pythiaceae</taxon>
        <taxon>Pythium</taxon>
    </lineage>
</organism>
<dbReference type="PANTHER" id="PTHR21600:SF87">
    <property type="entry name" value="RNA PSEUDOURIDYLATE SYNTHASE DOMAIN-CONTAINING PROTEIN 1"/>
    <property type="match status" value="1"/>
</dbReference>
<comment type="caution">
    <text evidence="3">The sequence shown here is derived from an EMBL/GenBank/DDBJ whole genome shotgun (WGS) entry which is preliminary data.</text>
</comment>
<dbReference type="PANTHER" id="PTHR21600">
    <property type="entry name" value="MITOCHONDRIAL RNA PSEUDOURIDINE SYNTHASE"/>
    <property type="match status" value="1"/>
</dbReference>
<reference evidence="3" key="1">
    <citation type="submission" date="2021-12" db="EMBL/GenBank/DDBJ databases">
        <title>Prjna785345.</title>
        <authorList>
            <person name="Rujirawat T."/>
            <person name="Krajaejun T."/>
        </authorList>
    </citation>
    <scope>NUCLEOTIDE SEQUENCE</scope>
    <source>
        <strain evidence="3">Pi057C3</strain>
    </source>
</reference>
<dbReference type="Pfam" id="PF00849">
    <property type="entry name" value="PseudoU_synth_2"/>
    <property type="match status" value="1"/>
</dbReference>
<evidence type="ECO:0000259" key="2">
    <source>
        <dbReference type="Pfam" id="PF00849"/>
    </source>
</evidence>
<dbReference type="Gene3D" id="3.30.2350.10">
    <property type="entry name" value="Pseudouridine synthase"/>
    <property type="match status" value="1"/>
</dbReference>